<dbReference type="Pfam" id="PF13193">
    <property type="entry name" value="AMP-binding_C"/>
    <property type="match status" value="1"/>
</dbReference>
<proteinExistence type="predicted"/>
<sequence length="525" mass="55934">MRVPEDAAAQIEQHVLVDARGGDAQTIPGLLAAAVAAHPGEPAVRDRHGRWTYAQLDARARAFAEWLGERGVRRGDRVLARVGNVREFTAVLFGTLLHGAVLVPVNPAMKRFHLASVATDCDPALAIGQGADADLLAELTGRPAYELGTLWRTVEERAERAERGEGPAYAYEAHAPAPDDLALLIYTSGSTSAPKAVVSPHAPAVFATRAIDARLGYRASDKVLVALPLSFDYGLYQILLSVLAGAEAVLTEADQHVWLYGALREYGVTVVPLVPSLAEMLLRLAGRDDGEAPPVRLFTNTGAALTGPLIAGLRAAFPGAAVAPMYGTTECKRITVLEPDGDLERPGSVGRALPGTEVLILADDGTALPPGRTGQIAVRGPHVMSGYWRAPEQTAQRFRTDPATGEVTLHTGDYGHLDDDGHLYFEGRRDDLFKRRGVRMSAVEIEAAALDVPGVAAAAVLAPDDGIDLTLFAVTRLAPDGVLRQLGERLESAKVPAVCRVVDALPLTPNGKTDRRHLRRLVEAT</sequence>
<dbReference type="Gene3D" id="3.30.300.30">
    <property type="match status" value="1"/>
</dbReference>
<comment type="caution">
    <text evidence="3">The sequence shown here is derived from an EMBL/GenBank/DDBJ whole genome shotgun (WGS) entry which is preliminary data.</text>
</comment>
<protein>
    <submittedName>
        <fullName evidence="3">AMP-binding protein</fullName>
    </submittedName>
</protein>
<dbReference type="EMBL" id="WMBF01000054">
    <property type="protein sequence ID" value="MBW5421553.1"/>
    <property type="molecule type" value="Genomic_DNA"/>
</dbReference>
<gene>
    <name evidence="3" type="ORF">GKQ77_08230</name>
</gene>
<dbReference type="Gene3D" id="3.40.50.12780">
    <property type="entry name" value="N-terminal domain of ligase-like"/>
    <property type="match status" value="1"/>
</dbReference>
<evidence type="ECO:0000259" key="1">
    <source>
        <dbReference type="Pfam" id="PF00501"/>
    </source>
</evidence>
<dbReference type="PANTHER" id="PTHR43767">
    <property type="entry name" value="LONG-CHAIN-FATTY-ACID--COA LIGASE"/>
    <property type="match status" value="1"/>
</dbReference>
<dbReference type="SUPFAM" id="SSF56801">
    <property type="entry name" value="Acetyl-CoA synthetase-like"/>
    <property type="match status" value="1"/>
</dbReference>
<dbReference type="InterPro" id="IPR045851">
    <property type="entry name" value="AMP-bd_C_sf"/>
</dbReference>
<reference evidence="3 4" key="1">
    <citation type="submission" date="2019-11" db="EMBL/GenBank/DDBJ databases">
        <authorList>
            <person name="Ay H."/>
        </authorList>
    </citation>
    <scope>NUCLEOTIDE SEQUENCE [LARGE SCALE GENOMIC DNA]</scope>
    <source>
        <strain evidence="3 4">BG9H</strain>
    </source>
</reference>
<dbReference type="InterPro" id="IPR025110">
    <property type="entry name" value="AMP-bd_C"/>
</dbReference>
<organism evidence="3 4">
    <name type="scientific">Streptomyces anatolicus</name>
    <dbReference type="NCBI Taxonomy" id="2675858"/>
    <lineage>
        <taxon>Bacteria</taxon>
        <taxon>Bacillati</taxon>
        <taxon>Actinomycetota</taxon>
        <taxon>Actinomycetes</taxon>
        <taxon>Kitasatosporales</taxon>
        <taxon>Streptomycetaceae</taxon>
        <taxon>Streptomyces</taxon>
    </lineage>
</organism>
<accession>A0ABS6YJG8</accession>
<dbReference type="Proteomes" id="UP001197114">
    <property type="component" value="Unassembled WGS sequence"/>
</dbReference>
<evidence type="ECO:0000259" key="2">
    <source>
        <dbReference type="Pfam" id="PF13193"/>
    </source>
</evidence>
<dbReference type="PROSITE" id="PS00455">
    <property type="entry name" value="AMP_BINDING"/>
    <property type="match status" value="1"/>
</dbReference>
<dbReference type="Pfam" id="PF00501">
    <property type="entry name" value="AMP-binding"/>
    <property type="match status" value="1"/>
</dbReference>
<name>A0ABS6YJG8_9ACTN</name>
<evidence type="ECO:0000313" key="4">
    <source>
        <dbReference type="Proteomes" id="UP001197114"/>
    </source>
</evidence>
<keyword evidence="4" id="KW-1185">Reference proteome</keyword>
<dbReference type="InterPro" id="IPR020845">
    <property type="entry name" value="AMP-binding_CS"/>
</dbReference>
<feature type="domain" description="AMP-binding enzyme C-terminal" evidence="2">
    <location>
        <begin position="444"/>
        <end position="512"/>
    </location>
</feature>
<dbReference type="PANTHER" id="PTHR43767:SF10">
    <property type="entry name" value="SURFACTIN SYNTHASE SUBUNIT 1"/>
    <property type="match status" value="1"/>
</dbReference>
<dbReference type="InterPro" id="IPR042099">
    <property type="entry name" value="ANL_N_sf"/>
</dbReference>
<feature type="domain" description="AMP-dependent synthetase/ligase" evidence="1">
    <location>
        <begin position="33"/>
        <end position="388"/>
    </location>
</feature>
<evidence type="ECO:0000313" key="3">
    <source>
        <dbReference type="EMBL" id="MBW5421553.1"/>
    </source>
</evidence>
<dbReference type="InterPro" id="IPR000873">
    <property type="entry name" value="AMP-dep_synth/lig_dom"/>
</dbReference>
<dbReference type="InterPro" id="IPR050237">
    <property type="entry name" value="ATP-dep_AMP-bd_enzyme"/>
</dbReference>